<name>A0AAV4DYK2_9GAST</name>
<evidence type="ECO:0000256" key="3">
    <source>
        <dbReference type="ARBA" id="ARBA00022723"/>
    </source>
</evidence>
<feature type="domain" description="C2H2-type" evidence="13">
    <location>
        <begin position="685"/>
        <end position="712"/>
    </location>
</feature>
<dbReference type="FunFam" id="3.30.160.60:FF:000016">
    <property type="entry name" value="zinc finger protein 37 homolog"/>
    <property type="match status" value="1"/>
</dbReference>
<evidence type="ECO:0000256" key="5">
    <source>
        <dbReference type="ARBA" id="ARBA00022771"/>
    </source>
</evidence>
<feature type="domain" description="C2H2-type" evidence="13">
    <location>
        <begin position="651"/>
        <end position="679"/>
    </location>
</feature>
<dbReference type="PANTHER" id="PTHR24393:SF15">
    <property type="entry name" value="IP01243P-RELATED"/>
    <property type="match status" value="1"/>
</dbReference>
<keyword evidence="3" id="KW-0479">Metal-binding</keyword>
<keyword evidence="10" id="KW-0539">Nucleus</keyword>
<feature type="compositionally biased region" description="Polar residues" evidence="12">
    <location>
        <begin position="346"/>
        <end position="356"/>
    </location>
</feature>
<dbReference type="GO" id="GO:0000978">
    <property type="term" value="F:RNA polymerase II cis-regulatory region sequence-specific DNA binding"/>
    <property type="evidence" value="ECO:0007669"/>
    <property type="project" value="TreeGrafter"/>
</dbReference>
<feature type="compositionally biased region" description="Basic and acidic residues" evidence="12">
    <location>
        <begin position="333"/>
        <end position="345"/>
    </location>
</feature>
<dbReference type="Gene3D" id="3.30.160.60">
    <property type="entry name" value="Classic Zinc Finger"/>
    <property type="match status" value="9"/>
</dbReference>
<keyword evidence="7" id="KW-0805">Transcription regulation</keyword>
<feature type="compositionally biased region" description="Basic and acidic residues" evidence="12">
    <location>
        <begin position="372"/>
        <end position="383"/>
    </location>
</feature>
<evidence type="ECO:0000256" key="12">
    <source>
        <dbReference type="SAM" id="MobiDB-lite"/>
    </source>
</evidence>
<evidence type="ECO:0000256" key="7">
    <source>
        <dbReference type="ARBA" id="ARBA00023015"/>
    </source>
</evidence>
<dbReference type="AlphaFoldDB" id="A0AAV4DYK2"/>
<evidence type="ECO:0000256" key="10">
    <source>
        <dbReference type="ARBA" id="ARBA00023242"/>
    </source>
</evidence>
<proteinExistence type="inferred from homology"/>
<keyword evidence="4" id="KW-0677">Repeat</keyword>
<feature type="region of interest" description="Disordered" evidence="12">
    <location>
        <begin position="333"/>
        <end position="398"/>
    </location>
</feature>
<dbReference type="PROSITE" id="PS00028">
    <property type="entry name" value="ZINC_FINGER_C2H2_1"/>
    <property type="match status" value="12"/>
</dbReference>
<organism evidence="14 15">
    <name type="scientific">Plakobranchus ocellatus</name>
    <dbReference type="NCBI Taxonomy" id="259542"/>
    <lineage>
        <taxon>Eukaryota</taxon>
        <taxon>Metazoa</taxon>
        <taxon>Spiralia</taxon>
        <taxon>Lophotrochozoa</taxon>
        <taxon>Mollusca</taxon>
        <taxon>Gastropoda</taxon>
        <taxon>Heterobranchia</taxon>
        <taxon>Euthyneura</taxon>
        <taxon>Panpulmonata</taxon>
        <taxon>Sacoglossa</taxon>
        <taxon>Placobranchoidea</taxon>
        <taxon>Plakobranchidae</taxon>
        <taxon>Plakobranchus</taxon>
    </lineage>
</organism>
<feature type="domain" description="C2H2-type" evidence="13">
    <location>
        <begin position="453"/>
        <end position="480"/>
    </location>
</feature>
<comment type="similarity">
    <text evidence="2">Belongs to the krueppel C2H2-type zinc-finger protein family.</text>
</comment>
<dbReference type="GO" id="GO:0001228">
    <property type="term" value="F:DNA-binding transcription activator activity, RNA polymerase II-specific"/>
    <property type="evidence" value="ECO:0007669"/>
    <property type="project" value="TreeGrafter"/>
</dbReference>
<keyword evidence="15" id="KW-1185">Reference proteome</keyword>
<feature type="compositionally biased region" description="Basic residues" evidence="12">
    <location>
        <begin position="746"/>
        <end position="755"/>
    </location>
</feature>
<feature type="domain" description="C2H2-type" evidence="13">
    <location>
        <begin position="567"/>
        <end position="594"/>
    </location>
</feature>
<dbReference type="InterPro" id="IPR013087">
    <property type="entry name" value="Znf_C2H2_type"/>
</dbReference>
<dbReference type="PANTHER" id="PTHR24393">
    <property type="entry name" value="ZINC FINGER PROTEIN"/>
    <property type="match status" value="1"/>
</dbReference>
<sequence>MAEFGNMKSVFKNDTLSMAVATMPVFCDRQAPGSGHPFQNPHMHMPYPFSLENTLCHNSGSYDQSSLQFHPGIAKINRRHPTDHETRAVPNSLSEPTTFAYPSYSPLVSCNMVTSNGIFNSSSHSDVPKSSFANITDASPSLPHDPSSSTQMMMMMSKTQYQTPQHSNVESNTDPYSQRRLNQFEENPHEMQGRNQQESLEKIHEKVSIPQPFIDSEAVGNGIMNVPSTTFNVTSLNQTNESTNILSKLACGKAYFKCGFCELKLSSNEALLGHINTHTDFMPYKCSLCGISFVEGRQLMKHVQHSHKVKAPYACGVCDMTFHQNLDLKKHVETHSKGSDIEKNSIDPNDNPVTDQEQGKEREGISSADINTKGEDVESVMKDTDDEDSSKGLDNPELLASSSSNTIVISKDTSFNHRKEPSKIVMDDVDLDSVCTIMVEPSTAGGIRKKHLFKCNFCQKVCKDKGSLVSHVRTHTKARPYECNVCFAKFKQYAHLSDHMLTKHTKDRPYVCDRCAKAFNRKSHLQDHIRLRHTEDKLYHCTECPLTFQKRADFSEHKRTHGRSIKYPCNLCPRQFRNVTDYERHLRSHTKEKRFECEICHLTFGLLANAKKHMIKHNEERPFKCDICPKAYHFEHDFKRHKITHLKKKPFPCPHCYKSFKNATLLKKHGNIAHMKKEADSTKSFQCLTCNKQFKKQCDLANHIPTHTNNERLPFEMANKQALVSDKRKRSVKDSDSMNSVALNQPKRRGRPPKRKTQDLASDDKVTSKERETDNERTYEL</sequence>
<dbReference type="SUPFAM" id="SSF57667">
    <property type="entry name" value="beta-beta-alpha zinc fingers"/>
    <property type="match status" value="7"/>
</dbReference>
<feature type="domain" description="C2H2-type" evidence="13">
    <location>
        <begin position="284"/>
        <end position="312"/>
    </location>
</feature>
<dbReference type="EMBL" id="BLXT01008461">
    <property type="protein sequence ID" value="GFO49163.1"/>
    <property type="molecule type" value="Genomic_DNA"/>
</dbReference>
<evidence type="ECO:0000313" key="14">
    <source>
        <dbReference type="EMBL" id="GFO49163.1"/>
    </source>
</evidence>
<dbReference type="Proteomes" id="UP000735302">
    <property type="component" value="Unassembled WGS sequence"/>
</dbReference>
<feature type="domain" description="C2H2-type" evidence="13">
    <location>
        <begin position="595"/>
        <end position="622"/>
    </location>
</feature>
<accession>A0AAV4DYK2</accession>
<evidence type="ECO:0000256" key="6">
    <source>
        <dbReference type="ARBA" id="ARBA00022833"/>
    </source>
</evidence>
<evidence type="ECO:0000256" key="8">
    <source>
        <dbReference type="ARBA" id="ARBA00023125"/>
    </source>
</evidence>
<feature type="domain" description="C2H2-type" evidence="13">
    <location>
        <begin position="510"/>
        <end position="538"/>
    </location>
</feature>
<evidence type="ECO:0000313" key="15">
    <source>
        <dbReference type="Proteomes" id="UP000735302"/>
    </source>
</evidence>
<dbReference type="PROSITE" id="PS50157">
    <property type="entry name" value="ZINC_FINGER_C2H2_2"/>
    <property type="match status" value="12"/>
</dbReference>
<evidence type="ECO:0000256" key="9">
    <source>
        <dbReference type="ARBA" id="ARBA00023163"/>
    </source>
</evidence>
<comment type="subcellular location">
    <subcellularLocation>
        <location evidence="1">Nucleus</location>
    </subcellularLocation>
</comment>
<dbReference type="Pfam" id="PF00096">
    <property type="entry name" value="zf-C2H2"/>
    <property type="match status" value="5"/>
</dbReference>
<keyword evidence="8" id="KW-0238">DNA-binding</keyword>
<dbReference type="GO" id="GO:0008270">
    <property type="term" value="F:zinc ion binding"/>
    <property type="evidence" value="ECO:0007669"/>
    <property type="project" value="UniProtKB-KW"/>
</dbReference>
<comment type="caution">
    <text evidence="14">The sequence shown here is derived from an EMBL/GenBank/DDBJ whole genome shotgun (WGS) entry which is preliminary data.</text>
</comment>
<dbReference type="InterPro" id="IPR036236">
    <property type="entry name" value="Znf_C2H2_sf"/>
</dbReference>
<feature type="domain" description="C2H2-type" evidence="13">
    <location>
        <begin position="623"/>
        <end position="650"/>
    </location>
</feature>
<evidence type="ECO:0000256" key="1">
    <source>
        <dbReference type="ARBA" id="ARBA00004123"/>
    </source>
</evidence>
<protein>
    <submittedName>
        <fullName evidence="14">Zinc finger protein 226</fullName>
    </submittedName>
</protein>
<keyword evidence="9" id="KW-0804">Transcription</keyword>
<feature type="domain" description="C2H2-type" evidence="13">
    <location>
        <begin position="481"/>
        <end position="509"/>
    </location>
</feature>
<feature type="compositionally biased region" description="Basic and acidic residues" evidence="12">
    <location>
        <begin position="756"/>
        <end position="781"/>
    </location>
</feature>
<evidence type="ECO:0000259" key="13">
    <source>
        <dbReference type="PROSITE" id="PS50157"/>
    </source>
</evidence>
<gene>
    <name evidence="14" type="ORF">PoB_007566800</name>
</gene>
<keyword evidence="5 11" id="KW-0863">Zinc-finger</keyword>
<feature type="region of interest" description="Disordered" evidence="12">
    <location>
        <begin position="725"/>
        <end position="781"/>
    </location>
</feature>
<dbReference type="GO" id="GO:0005634">
    <property type="term" value="C:nucleus"/>
    <property type="evidence" value="ECO:0007669"/>
    <property type="project" value="UniProtKB-SubCell"/>
</dbReference>
<evidence type="ECO:0000256" key="11">
    <source>
        <dbReference type="PROSITE-ProRule" id="PRU00042"/>
    </source>
</evidence>
<reference evidence="14 15" key="1">
    <citation type="journal article" date="2021" name="Elife">
        <title>Chloroplast acquisition without the gene transfer in kleptoplastic sea slugs, Plakobranchus ocellatus.</title>
        <authorList>
            <person name="Maeda T."/>
            <person name="Takahashi S."/>
            <person name="Yoshida T."/>
            <person name="Shimamura S."/>
            <person name="Takaki Y."/>
            <person name="Nagai Y."/>
            <person name="Toyoda A."/>
            <person name="Suzuki Y."/>
            <person name="Arimoto A."/>
            <person name="Ishii H."/>
            <person name="Satoh N."/>
            <person name="Nishiyama T."/>
            <person name="Hasebe M."/>
            <person name="Maruyama T."/>
            <person name="Minagawa J."/>
            <person name="Obokata J."/>
            <person name="Shigenobu S."/>
        </authorList>
    </citation>
    <scope>NUCLEOTIDE SEQUENCE [LARGE SCALE GENOMIC DNA]</scope>
</reference>
<keyword evidence="6" id="KW-0862">Zinc</keyword>
<feature type="domain" description="C2H2-type" evidence="13">
    <location>
        <begin position="539"/>
        <end position="561"/>
    </location>
</feature>
<dbReference type="SMART" id="SM00355">
    <property type="entry name" value="ZnF_C2H2"/>
    <property type="match status" value="12"/>
</dbReference>
<feature type="domain" description="C2H2-type" evidence="13">
    <location>
        <begin position="313"/>
        <end position="340"/>
    </location>
</feature>
<evidence type="ECO:0000256" key="4">
    <source>
        <dbReference type="ARBA" id="ARBA00022737"/>
    </source>
</evidence>
<evidence type="ECO:0000256" key="2">
    <source>
        <dbReference type="ARBA" id="ARBA00006991"/>
    </source>
</evidence>
<feature type="domain" description="C2H2-type" evidence="13">
    <location>
        <begin position="256"/>
        <end position="283"/>
    </location>
</feature>